<comment type="caution">
    <text evidence="5">The sequence shown here is derived from an EMBL/GenBank/DDBJ whole genome shotgun (WGS) entry which is preliminary data.</text>
</comment>
<dbReference type="InterPro" id="IPR029510">
    <property type="entry name" value="Ald_DH_CS_GLU"/>
</dbReference>
<dbReference type="PANTHER" id="PTHR43353">
    <property type="entry name" value="SUCCINATE-SEMIALDEHYDE DEHYDROGENASE, MITOCHONDRIAL"/>
    <property type="match status" value="1"/>
</dbReference>
<keyword evidence="1 3" id="KW-0560">Oxidoreductase</keyword>
<sequence>MTAVGVRHVRHLVGGAELDGETSFEVRDPGRTADLVATVADGGAELVDRAVRAAEEGFRAWSAVGLDERLAVLGRAADLLDTLVDDLAPVLTRENGGLLVETRTDLVRGIAVLRSTLAVADGHLRPSVTESPTERLLIEKAPIGVAGLVVPWNSPIVLAMSKVAPALAAGNAIVLKPSPEAPVVLTAVLAALAGTLPAGTVNVVNSSGPAGPALTAHPAVRKVSFTGSTAVGREVLRSAADTVKRVSLELGGNDPAIVLDDADFADVVPDLCRGAFTRAGQICFAVKRVYVPRARYAEFLDAVRAELAGYVVGHGLDEGVSFGPLISARQRDAVRGLVERTRAAGAVVEELGSFTHDGLADEGYFLRPALVHGGRPDDEVVTCEQFGPVLPVLPYDTVDEAVALANDSEYGLAGSVWSADPAAATEVARRLEAGCVFVNSHNVWSLSFDMPFGGVKQSGIGRERTALGLQEYVEDRAIRWIARTR</sequence>
<proteinExistence type="inferred from homology"/>
<dbReference type="SUPFAM" id="SSF53720">
    <property type="entry name" value="ALDH-like"/>
    <property type="match status" value="1"/>
</dbReference>
<comment type="similarity">
    <text evidence="3">Belongs to the aldehyde dehydrogenase family.</text>
</comment>
<dbReference type="Pfam" id="PF00171">
    <property type="entry name" value="Aldedh"/>
    <property type="match status" value="1"/>
</dbReference>
<evidence type="ECO:0000256" key="2">
    <source>
        <dbReference type="PROSITE-ProRule" id="PRU10007"/>
    </source>
</evidence>
<reference evidence="5 6" key="1">
    <citation type="journal article" date="2019" name="Int. J. Syst. Evol. Microbiol.">
        <title>The Global Catalogue of Microorganisms (GCM) 10K type strain sequencing project: providing services to taxonomists for standard genome sequencing and annotation.</title>
        <authorList>
            <consortium name="The Broad Institute Genomics Platform"/>
            <consortium name="The Broad Institute Genome Sequencing Center for Infectious Disease"/>
            <person name="Wu L."/>
            <person name="Ma J."/>
        </authorList>
    </citation>
    <scope>NUCLEOTIDE SEQUENCE [LARGE SCALE GENOMIC DNA]</scope>
    <source>
        <strain evidence="5 6">JCM 11896</strain>
    </source>
</reference>
<feature type="domain" description="Aldehyde dehydrogenase" evidence="4">
    <location>
        <begin position="21"/>
        <end position="477"/>
    </location>
</feature>
<dbReference type="InterPro" id="IPR016161">
    <property type="entry name" value="Ald_DH/histidinol_DH"/>
</dbReference>
<evidence type="ECO:0000313" key="6">
    <source>
        <dbReference type="Proteomes" id="UP001501414"/>
    </source>
</evidence>
<evidence type="ECO:0000256" key="3">
    <source>
        <dbReference type="RuleBase" id="RU003345"/>
    </source>
</evidence>
<dbReference type="Gene3D" id="3.40.309.10">
    <property type="entry name" value="Aldehyde Dehydrogenase, Chain A, domain 2"/>
    <property type="match status" value="1"/>
</dbReference>
<organism evidence="5 6">
    <name type="scientific">Pseudonocardia kongjuensis</name>
    <dbReference type="NCBI Taxonomy" id="102227"/>
    <lineage>
        <taxon>Bacteria</taxon>
        <taxon>Bacillati</taxon>
        <taxon>Actinomycetota</taxon>
        <taxon>Actinomycetes</taxon>
        <taxon>Pseudonocardiales</taxon>
        <taxon>Pseudonocardiaceae</taxon>
        <taxon>Pseudonocardia</taxon>
    </lineage>
</organism>
<dbReference type="InterPro" id="IPR050740">
    <property type="entry name" value="Aldehyde_DH_Superfamily"/>
</dbReference>
<evidence type="ECO:0000259" key="4">
    <source>
        <dbReference type="Pfam" id="PF00171"/>
    </source>
</evidence>
<evidence type="ECO:0000256" key="1">
    <source>
        <dbReference type="ARBA" id="ARBA00023002"/>
    </source>
</evidence>
<accession>A0ABN1XIJ7</accession>
<dbReference type="EMBL" id="BAAAJK010000004">
    <property type="protein sequence ID" value="GAA1382136.1"/>
    <property type="molecule type" value="Genomic_DNA"/>
</dbReference>
<keyword evidence="6" id="KW-1185">Reference proteome</keyword>
<feature type="active site" evidence="2">
    <location>
        <position position="249"/>
    </location>
</feature>
<name>A0ABN1XIJ7_9PSEU</name>
<dbReference type="Proteomes" id="UP001501414">
    <property type="component" value="Unassembled WGS sequence"/>
</dbReference>
<dbReference type="InterPro" id="IPR015590">
    <property type="entry name" value="Aldehyde_DH_dom"/>
</dbReference>
<dbReference type="RefSeq" id="WP_344018605.1">
    <property type="nucleotide sequence ID" value="NZ_BAAAJK010000004.1"/>
</dbReference>
<dbReference type="InterPro" id="IPR016163">
    <property type="entry name" value="Ald_DH_C"/>
</dbReference>
<dbReference type="PROSITE" id="PS00687">
    <property type="entry name" value="ALDEHYDE_DEHYDR_GLU"/>
    <property type="match status" value="1"/>
</dbReference>
<dbReference type="Gene3D" id="3.40.605.10">
    <property type="entry name" value="Aldehyde Dehydrogenase, Chain A, domain 1"/>
    <property type="match status" value="1"/>
</dbReference>
<protein>
    <submittedName>
        <fullName evidence="5">Aldehyde dehydrogenase family protein</fullName>
    </submittedName>
</protein>
<gene>
    <name evidence="5" type="ORF">GCM10009613_09360</name>
</gene>
<dbReference type="InterPro" id="IPR016162">
    <property type="entry name" value="Ald_DH_N"/>
</dbReference>
<evidence type="ECO:0000313" key="5">
    <source>
        <dbReference type="EMBL" id="GAA1382136.1"/>
    </source>
</evidence>
<dbReference type="PANTHER" id="PTHR43353:SF5">
    <property type="entry name" value="SUCCINATE-SEMIALDEHYDE DEHYDROGENASE, MITOCHONDRIAL"/>
    <property type="match status" value="1"/>
</dbReference>